<evidence type="ECO:0000313" key="5">
    <source>
        <dbReference type="EMBL" id="MCT7967674.1"/>
    </source>
</evidence>
<name>A0ABT2MSI1_9CYAN</name>
<dbReference type="InterPro" id="IPR011049">
    <property type="entry name" value="Serralysin-like_metalloprot_C"/>
</dbReference>
<gene>
    <name evidence="5" type="ORF">NG799_15135</name>
</gene>
<dbReference type="SMART" id="SM00736">
    <property type="entry name" value="CADG"/>
    <property type="match status" value="1"/>
</dbReference>
<organism evidence="5 6">
    <name type="scientific">Laspinema palackyanum D2a</name>
    <dbReference type="NCBI Taxonomy" id="2953684"/>
    <lineage>
        <taxon>Bacteria</taxon>
        <taxon>Bacillati</taxon>
        <taxon>Cyanobacteriota</taxon>
        <taxon>Cyanophyceae</taxon>
        <taxon>Oscillatoriophycideae</taxon>
        <taxon>Oscillatoriales</taxon>
        <taxon>Laspinemataceae</taxon>
        <taxon>Laspinema</taxon>
        <taxon>Laspinema palackyanum</taxon>
    </lineage>
</organism>
<feature type="compositionally biased region" description="Low complexity" evidence="3">
    <location>
        <begin position="448"/>
        <end position="483"/>
    </location>
</feature>
<evidence type="ECO:0000313" key="6">
    <source>
        <dbReference type="Proteomes" id="UP001525890"/>
    </source>
</evidence>
<comment type="caution">
    <text evidence="5">The sequence shown here is derived from an EMBL/GenBank/DDBJ whole genome shotgun (WGS) entry which is preliminary data.</text>
</comment>
<dbReference type="PANTHER" id="PTHR38340:SF1">
    <property type="entry name" value="S-LAYER PROTEIN"/>
    <property type="match status" value="1"/>
</dbReference>
<dbReference type="InterPro" id="IPR015919">
    <property type="entry name" value="Cadherin-like_sf"/>
</dbReference>
<feature type="region of interest" description="Disordered" evidence="3">
    <location>
        <begin position="437"/>
        <end position="544"/>
    </location>
</feature>
<dbReference type="RefSeq" id="WP_368007243.1">
    <property type="nucleotide sequence ID" value="NZ_JAMXFF010000022.1"/>
</dbReference>
<dbReference type="Gene3D" id="2.60.40.10">
    <property type="entry name" value="Immunoglobulins"/>
    <property type="match status" value="1"/>
</dbReference>
<dbReference type="InterPro" id="IPR013783">
    <property type="entry name" value="Ig-like_fold"/>
</dbReference>
<keyword evidence="2" id="KW-0964">Secreted</keyword>
<dbReference type="InterPro" id="IPR006644">
    <property type="entry name" value="Cadg"/>
</dbReference>
<accession>A0ABT2MSI1</accession>
<dbReference type="Pfam" id="PF00353">
    <property type="entry name" value="HemolysinCabind"/>
    <property type="match status" value="4"/>
</dbReference>
<dbReference type="EMBL" id="JAMXFF010000022">
    <property type="protein sequence ID" value="MCT7967674.1"/>
    <property type="molecule type" value="Genomic_DNA"/>
</dbReference>
<evidence type="ECO:0000256" key="2">
    <source>
        <dbReference type="ARBA" id="ARBA00022525"/>
    </source>
</evidence>
<dbReference type="PANTHER" id="PTHR38340">
    <property type="entry name" value="S-LAYER PROTEIN"/>
    <property type="match status" value="1"/>
</dbReference>
<dbReference type="SUPFAM" id="SSF51120">
    <property type="entry name" value="beta-Roll"/>
    <property type="match status" value="1"/>
</dbReference>
<feature type="domain" description="Dystroglycan-type cadherin-like" evidence="4">
    <location>
        <begin position="340"/>
        <end position="438"/>
    </location>
</feature>
<keyword evidence="6" id="KW-1185">Reference proteome</keyword>
<reference evidence="5 6" key="1">
    <citation type="journal article" date="2022" name="Front. Microbiol.">
        <title>High genomic differentiation and limited gene flow indicate recent cryptic speciation within the genus Laspinema (cyanobacteria).</title>
        <authorList>
            <person name="Stanojkovic A."/>
            <person name="Skoupy S."/>
            <person name="Skaloud P."/>
            <person name="Dvorak P."/>
        </authorList>
    </citation>
    <scope>NUCLEOTIDE SEQUENCE [LARGE SCALE GENOMIC DNA]</scope>
    <source>
        <strain evidence="5 6">D2a</strain>
    </source>
</reference>
<dbReference type="PRINTS" id="PR00313">
    <property type="entry name" value="CABNDNGRPT"/>
</dbReference>
<dbReference type="SUPFAM" id="SSF49313">
    <property type="entry name" value="Cadherin-like"/>
    <property type="match status" value="1"/>
</dbReference>
<dbReference type="Proteomes" id="UP001525890">
    <property type="component" value="Unassembled WGS sequence"/>
</dbReference>
<sequence length="849" mass="91333">MAIAFQGAYFQNFDSLPTNGRNHTWTNHSTIPGWYLFRQPAPGIEISVYDANHGSSNRGSFYSYGLTDESDRALGGIGSRSDYFDNPATGTIAGWIAFAATNNTGLPINSITLNFDGEQWRNGGSLTPPTRQQTMRLEYGLEATFDTVTTWTMPGGNFNFTSPKTTGTVGEVNGNIEGLVPNLGGTIHDLTWDNNQTLWIRWVEVNDVDNDHGLAIDNFSLVWYSAIITESDGITNVTEGGTRDTYTVVLTNPPQAEVTITVNPDNQTTTGVNSLTFTPQNWNVPQTVEISAIDDNLVEGLHTGTITHTAISTDPNYNGIKINSVTANITDNDSANNPPGVVNAIADLTTTVSTLFNFTIPQATFNDPDGHPLSYSATLENGSDLPPWLLFDTTTRTFSGTPLENHLGSINIKVTASDGSLSVSDIFTLAVSAVTPNPEVEGKDSTESEANPPESEANPPELEANPPELEANPPELEANPPESKANFPDFEGNTPEFKATNFESEVNNPKLEANNPELTEDTPKLEANNPELTEDTPKLESNNPVLETNIPELKENSLLITDIGSLQFRTFGPIGPSYFKGFLANMGVSSSLEVNLSNIFEWIATLEELSPPPLSSSNLSQVKFAGEEKSSYNSLIGTPESDLIQANYGDNSLEGLGGNDSLFGGESNDIIQGNPGDDFIKAGSGINWFYGGEGDDTLVGASGIDILYGNEDNDLMYAGDGNNFLYGNQGNDTLVGEDGDDVFYGGKNDDLLIGGSGNDWLFGDLGNDVLLGGAGQDRFIIRQDTGPNLILDFTDGEDLIGLLEGLNWDDLTLIQGNNSTFIYAGDELLAILNEVDISLINQEDFFGVG</sequence>
<dbReference type="Gene3D" id="2.150.10.10">
    <property type="entry name" value="Serralysin-like metalloprotease, C-terminal"/>
    <property type="match status" value="3"/>
</dbReference>
<dbReference type="Pfam" id="PF05345">
    <property type="entry name" value="He_PIG"/>
    <property type="match status" value="1"/>
</dbReference>
<evidence type="ECO:0000256" key="1">
    <source>
        <dbReference type="ARBA" id="ARBA00004613"/>
    </source>
</evidence>
<evidence type="ECO:0000259" key="4">
    <source>
        <dbReference type="SMART" id="SM00736"/>
    </source>
</evidence>
<comment type="subcellular location">
    <subcellularLocation>
        <location evidence="1">Secreted</location>
    </subcellularLocation>
</comment>
<evidence type="ECO:0000256" key="3">
    <source>
        <dbReference type="SAM" id="MobiDB-lite"/>
    </source>
</evidence>
<dbReference type="InterPro" id="IPR001343">
    <property type="entry name" value="Hemolysn_Ca-bd"/>
</dbReference>
<protein>
    <submittedName>
        <fullName evidence="5">Ig domain-containing protein</fullName>
    </submittedName>
</protein>
<dbReference type="InterPro" id="IPR050557">
    <property type="entry name" value="RTX_toxin/Mannuronan_C5-epim"/>
</dbReference>
<dbReference type="CDD" id="cd11303">
    <property type="entry name" value="Dystroglycan_repeat"/>
    <property type="match status" value="1"/>
</dbReference>
<proteinExistence type="predicted"/>